<keyword evidence="1" id="KW-0732">Signal</keyword>
<feature type="domain" description="EF-hand" evidence="2">
    <location>
        <begin position="27"/>
        <end position="43"/>
    </location>
</feature>
<protein>
    <recommendedName>
        <fullName evidence="2">EF-hand domain-containing protein</fullName>
    </recommendedName>
</protein>
<dbReference type="AlphaFoldDB" id="A0A0P7DZ60"/>
<sequence>MKQLLAAFSLMFLVISATVLASQMDVRFAKFDTNADGEISLTEATKHDNLLKQFADLDENGDQVLSEQEFEKFKP</sequence>
<reference evidence="4 6" key="2">
    <citation type="submission" date="2023-01" db="EMBL/GenBank/DDBJ databases">
        <title>Trichodesmium-associated heterotrophic epibiont bacteria.</title>
        <authorList>
            <person name="Cleveland C.S."/>
            <person name="Webb E.A."/>
        </authorList>
    </citation>
    <scope>NUCLEOTIDE SEQUENCE [LARGE SCALE GENOMIC DNA]</scope>
    <source>
        <strain evidence="4 6">USCH2</strain>
    </source>
</reference>
<dbReference type="EMBL" id="LJTC01000001">
    <property type="protein sequence ID" value="KPM85436.1"/>
    <property type="molecule type" value="Genomic_DNA"/>
</dbReference>
<accession>A0A0P7DZ60</accession>
<dbReference type="RefSeq" id="WP_054551189.1">
    <property type="nucleotide sequence ID" value="NZ_JAQPZS010000013.1"/>
</dbReference>
<dbReference type="Proteomes" id="UP000050378">
    <property type="component" value="Unassembled WGS sequence"/>
</dbReference>
<dbReference type="InterPro" id="IPR018247">
    <property type="entry name" value="EF_Hand_1_Ca_BS"/>
</dbReference>
<name>A0A0P7DZ60_9GAMM</name>
<evidence type="ECO:0000313" key="4">
    <source>
        <dbReference type="EMBL" id="MEJ6497147.1"/>
    </source>
</evidence>
<dbReference type="InterPro" id="IPR002048">
    <property type="entry name" value="EF_hand_dom"/>
</dbReference>
<dbReference type="GO" id="GO:0005509">
    <property type="term" value="F:calcium ion binding"/>
    <property type="evidence" value="ECO:0007669"/>
    <property type="project" value="InterPro"/>
</dbReference>
<dbReference type="Proteomes" id="UP001377972">
    <property type="component" value="Unassembled WGS sequence"/>
</dbReference>
<gene>
    <name evidence="3" type="ORF">AOG27_01200</name>
    <name evidence="4" type="ORF">PQI24_13975</name>
</gene>
<evidence type="ECO:0000313" key="5">
    <source>
        <dbReference type="Proteomes" id="UP000050378"/>
    </source>
</evidence>
<feature type="signal peptide" evidence="1">
    <location>
        <begin position="1"/>
        <end position="21"/>
    </location>
</feature>
<keyword evidence="6" id="KW-1185">Reference proteome</keyword>
<evidence type="ECO:0000256" key="1">
    <source>
        <dbReference type="SAM" id="SignalP"/>
    </source>
</evidence>
<evidence type="ECO:0000259" key="2">
    <source>
        <dbReference type="Pfam" id="PF13202"/>
    </source>
</evidence>
<comment type="caution">
    <text evidence="3">The sequence shown here is derived from an EMBL/GenBank/DDBJ whole genome shotgun (WGS) entry which is preliminary data.</text>
</comment>
<dbReference type="SUPFAM" id="SSF47473">
    <property type="entry name" value="EF-hand"/>
    <property type="match status" value="1"/>
</dbReference>
<dbReference type="EMBL" id="JAQPZS010000013">
    <property type="protein sequence ID" value="MEJ6497147.1"/>
    <property type="molecule type" value="Genomic_DNA"/>
</dbReference>
<dbReference type="PROSITE" id="PS00018">
    <property type="entry name" value="EF_HAND_1"/>
    <property type="match status" value="1"/>
</dbReference>
<dbReference type="Pfam" id="PF13202">
    <property type="entry name" value="EF-hand_5"/>
    <property type="match status" value="1"/>
</dbReference>
<evidence type="ECO:0000313" key="6">
    <source>
        <dbReference type="Proteomes" id="UP001377972"/>
    </source>
</evidence>
<feature type="chain" id="PRO_5006138164" description="EF-hand domain-containing protein" evidence="1">
    <location>
        <begin position="22"/>
        <end position="75"/>
    </location>
</feature>
<proteinExistence type="predicted"/>
<dbReference type="GeneID" id="29844445"/>
<reference evidence="3 5" key="1">
    <citation type="submission" date="2015-09" db="EMBL/GenBank/DDBJ databases">
        <title>Draft Genome Sequence of Pseudoalteromonas lipolytica UCD-48B.</title>
        <authorList>
            <person name="Krusor M."/>
            <person name="Coil D.A."/>
            <person name="Lang J.M."/>
            <person name="Eisen J.A."/>
            <person name="Alexiev A."/>
        </authorList>
    </citation>
    <scope>NUCLEOTIDE SEQUENCE [LARGE SCALE GENOMIC DNA]</scope>
    <source>
        <strain evidence="3 5">UCD-48B</strain>
    </source>
</reference>
<evidence type="ECO:0000313" key="3">
    <source>
        <dbReference type="EMBL" id="KPM85436.1"/>
    </source>
</evidence>
<dbReference type="OrthoDB" id="6297926at2"/>
<dbReference type="InterPro" id="IPR011992">
    <property type="entry name" value="EF-hand-dom_pair"/>
</dbReference>
<dbReference type="PATRIC" id="fig|570156.3.peg.240"/>
<organism evidence="3 5">
    <name type="scientific">Pseudoalteromonas lipolytica</name>
    <dbReference type="NCBI Taxonomy" id="570156"/>
    <lineage>
        <taxon>Bacteria</taxon>
        <taxon>Pseudomonadati</taxon>
        <taxon>Pseudomonadota</taxon>
        <taxon>Gammaproteobacteria</taxon>
        <taxon>Alteromonadales</taxon>
        <taxon>Pseudoalteromonadaceae</taxon>
        <taxon>Pseudoalteromonas</taxon>
    </lineage>
</organism>
<dbReference type="STRING" id="570156.AOG27_01200"/>
<dbReference type="Gene3D" id="1.10.238.10">
    <property type="entry name" value="EF-hand"/>
    <property type="match status" value="1"/>
</dbReference>